<evidence type="ECO:0000313" key="1">
    <source>
        <dbReference type="EMBL" id="JAH47443.1"/>
    </source>
</evidence>
<dbReference type="AlphaFoldDB" id="A0A0E9T471"/>
<name>A0A0E9T471_ANGAN</name>
<proteinExistence type="predicted"/>
<protein>
    <submittedName>
        <fullName evidence="1">Uncharacterized protein</fullName>
    </submittedName>
</protein>
<accession>A0A0E9T471</accession>
<reference evidence="1" key="1">
    <citation type="submission" date="2014-11" db="EMBL/GenBank/DDBJ databases">
        <authorList>
            <person name="Amaro Gonzalez C."/>
        </authorList>
    </citation>
    <scope>NUCLEOTIDE SEQUENCE</scope>
</reference>
<sequence>MFVSYAYFYDSIESFLKCDQNNILILCFVC</sequence>
<dbReference type="EMBL" id="GBXM01061134">
    <property type="protein sequence ID" value="JAH47443.1"/>
    <property type="molecule type" value="Transcribed_RNA"/>
</dbReference>
<reference evidence="1" key="2">
    <citation type="journal article" date="2015" name="Fish Shellfish Immunol.">
        <title>Early steps in the European eel (Anguilla anguilla)-Vibrio vulnificus interaction in the gills: Role of the RtxA13 toxin.</title>
        <authorList>
            <person name="Callol A."/>
            <person name="Pajuelo D."/>
            <person name="Ebbesson L."/>
            <person name="Teles M."/>
            <person name="MacKenzie S."/>
            <person name="Amaro C."/>
        </authorList>
    </citation>
    <scope>NUCLEOTIDE SEQUENCE</scope>
</reference>
<organism evidence="1">
    <name type="scientific">Anguilla anguilla</name>
    <name type="common">European freshwater eel</name>
    <name type="synonym">Muraena anguilla</name>
    <dbReference type="NCBI Taxonomy" id="7936"/>
    <lineage>
        <taxon>Eukaryota</taxon>
        <taxon>Metazoa</taxon>
        <taxon>Chordata</taxon>
        <taxon>Craniata</taxon>
        <taxon>Vertebrata</taxon>
        <taxon>Euteleostomi</taxon>
        <taxon>Actinopterygii</taxon>
        <taxon>Neopterygii</taxon>
        <taxon>Teleostei</taxon>
        <taxon>Anguilliformes</taxon>
        <taxon>Anguillidae</taxon>
        <taxon>Anguilla</taxon>
    </lineage>
</organism>